<comment type="caution">
    <text evidence="1">The sequence shown here is derived from an EMBL/GenBank/DDBJ whole genome shotgun (WGS) entry which is preliminary data.</text>
</comment>
<protein>
    <submittedName>
        <fullName evidence="1">Uncharacterized protein</fullName>
    </submittedName>
</protein>
<keyword evidence="2" id="KW-1185">Reference proteome</keyword>
<proteinExistence type="predicted"/>
<dbReference type="EMBL" id="JAWQEG010002376">
    <property type="protein sequence ID" value="KAK3872424.1"/>
    <property type="molecule type" value="Genomic_DNA"/>
</dbReference>
<gene>
    <name evidence="1" type="ORF">Pcinc_022498</name>
</gene>
<dbReference type="AlphaFoldDB" id="A0AAE1KFU8"/>
<dbReference type="Proteomes" id="UP001286313">
    <property type="component" value="Unassembled WGS sequence"/>
</dbReference>
<name>A0AAE1KFU8_PETCI</name>
<evidence type="ECO:0000313" key="1">
    <source>
        <dbReference type="EMBL" id="KAK3872424.1"/>
    </source>
</evidence>
<sequence length="150" mass="16668">MLHSTCLRCSIRVDPVASSSPAPHATPAALLAYPLSYAIKRPFSPITPLVNSIPTVSLGGLKKHDHISPAFKELGWSKIKQKHILDVSMAMYSLLHATRQCYTLDATPKLPTTYTNTCSKQRTTITSCYTIVIYPRRYNVRTHPVPKDSC</sequence>
<reference evidence="1" key="1">
    <citation type="submission" date="2023-10" db="EMBL/GenBank/DDBJ databases">
        <title>Genome assemblies of two species of porcelain crab, Petrolisthes cinctipes and Petrolisthes manimaculis (Anomura: Porcellanidae).</title>
        <authorList>
            <person name="Angst P."/>
        </authorList>
    </citation>
    <scope>NUCLEOTIDE SEQUENCE</scope>
    <source>
        <strain evidence="1">PB745_01</strain>
        <tissue evidence="1">Gill</tissue>
    </source>
</reference>
<evidence type="ECO:0000313" key="2">
    <source>
        <dbReference type="Proteomes" id="UP001286313"/>
    </source>
</evidence>
<organism evidence="1 2">
    <name type="scientific">Petrolisthes cinctipes</name>
    <name type="common">Flat porcelain crab</name>
    <dbReference type="NCBI Taxonomy" id="88211"/>
    <lineage>
        <taxon>Eukaryota</taxon>
        <taxon>Metazoa</taxon>
        <taxon>Ecdysozoa</taxon>
        <taxon>Arthropoda</taxon>
        <taxon>Crustacea</taxon>
        <taxon>Multicrustacea</taxon>
        <taxon>Malacostraca</taxon>
        <taxon>Eumalacostraca</taxon>
        <taxon>Eucarida</taxon>
        <taxon>Decapoda</taxon>
        <taxon>Pleocyemata</taxon>
        <taxon>Anomura</taxon>
        <taxon>Galatheoidea</taxon>
        <taxon>Porcellanidae</taxon>
        <taxon>Petrolisthes</taxon>
    </lineage>
</organism>
<accession>A0AAE1KFU8</accession>